<dbReference type="HAMAP" id="MF_00006">
    <property type="entry name" value="Arg_succ_lyase"/>
    <property type="match status" value="1"/>
</dbReference>
<dbReference type="InterPro" id="IPR024083">
    <property type="entry name" value="Fumarase/histidase_N"/>
</dbReference>
<dbReference type="OrthoDB" id="9769623at2"/>
<dbReference type="InterPro" id="IPR029419">
    <property type="entry name" value="Arg_succ_lyase_C"/>
</dbReference>
<evidence type="ECO:0000256" key="2">
    <source>
        <dbReference type="ARBA" id="ARBA00004941"/>
    </source>
</evidence>
<keyword evidence="5" id="KW-0963">Cytoplasm</keyword>
<dbReference type="GO" id="GO:0005829">
    <property type="term" value="C:cytosol"/>
    <property type="evidence" value="ECO:0007669"/>
    <property type="project" value="TreeGrafter"/>
</dbReference>
<dbReference type="InterPro" id="IPR000362">
    <property type="entry name" value="Fumarate_lyase_fam"/>
</dbReference>
<feature type="domain" description="Argininosuccinate lyase C-terminal" evidence="7">
    <location>
        <begin position="364"/>
        <end position="436"/>
    </location>
</feature>
<protein>
    <recommendedName>
        <fullName evidence="3 5">Argininosuccinate lyase</fullName>
        <shortName evidence="5">ASAL</shortName>
        <ecNumber evidence="3 5">4.3.2.1</ecNumber>
    </recommendedName>
    <alternativeName>
        <fullName evidence="5">Arginosuccinase</fullName>
    </alternativeName>
</protein>
<dbReference type="FunFam" id="1.20.200.10:FF:000015">
    <property type="entry name" value="argininosuccinate lyase isoform X2"/>
    <property type="match status" value="1"/>
</dbReference>
<keyword evidence="5 8" id="KW-0456">Lyase</keyword>
<comment type="pathway">
    <text evidence="2 5">Amino-acid biosynthesis; L-arginine biosynthesis; L-arginine from L-ornithine and carbamoyl phosphate: step 3/3.</text>
</comment>
<dbReference type="Gene3D" id="1.10.275.10">
    <property type="entry name" value="Fumarase/aspartase (N-terminal domain)"/>
    <property type="match status" value="1"/>
</dbReference>
<dbReference type="InterPro" id="IPR009049">
    <property type="entry name" value="Argininosuccinate_lyase"/>
</dbReference>
<dbReference type="InterPro" id="IPR022761">
    <property type="entry name" value="Fumarate_lyase_N"/>
</dbReference>
<comment type="catalytic activity">
    <reaction evidence="1 5">
        <text>2-(N(omega)-L-arginino)succinate = fumarate + L-arginine</text>
        <dbReference type="Rhea" id="RHEA:24020"/>
        <dbReference type="ChEBI" id="CHEBI:29806"/>
        <dbReference type="ChEBI" id="CHEBI:32682"/>
        <dbReference type="ChEBI" id="CHEBI:57472"/>
        <dbReference type="EC" id="4.3.2.1"/>
    </reaction>
</comment>
<dbReference type="RefSeq" id="WP_129082544.1">
    <property type="nucleotide sequence ID" value="NZ_CP041070.1"/>
</dbReference>
<dbReference type="Gene3D" id="1.10.40.30">
    <property type="entry name" value="Fumarase/aspartase (C-terminal domain)"/>
    <property type="match status" value="1"/>
</dbReference>
<dbReference type="PRINTS" id="PR00145">
    <property type="entry name" value="ARGSUCLYASE"/>
</dbReference>
<dbReference type="EC" id="4.3.2.1" evidence="3 5"/>
<sequence length="464" mass="52490">MSNKSNQILKNTNAQILDEFNASIMFDKELYAQDIKGSIAHSQMLCEQGILTKEEQEAIEKGLLQVKDEIESGEFKFSLAFEDIHMAVESRLTEIVGEPGKKLHTARSRNDQVATDFRLYVQEKTLSIKKQLKELISTFITVANKHTTTLIPGMTHLQHAQPLNFGFHMLAYANMFKRDFERFESSYKRNNFSPLGSAALAGTPHNINRFSSSEKLGFEAPSSNTMDSVSDRDFALEILFNISTCMMHVSRISEELVTWSSYEFQFVKMSDEYATTSSIMPQKKNPDVPELLRGKTGRVYGNLISLLTVMKGLPLAYNKDTQEDKEGVFDSVKTVEISLKILNEVIKTMIVNVDKMESACKIGHLTATDLADFLVQKQNMPFRTAYYITKDVVACANSLNKDISELTLDEIRGANSELKDISEEITMYLDLRNSMNSRNSFGGTSTIQTVEQIKAFENWLEKIN</sequence>
<comment type="subcellular location">
    <subcellularLocation>
        <location evidence="5">Cytoplasm</location>
    </subcellularLocation>
</comment>
<evidence type="ECO:0000256" key="1">
    <source>
        <dbReference type="ARBA" id="ARBA00000985"/>
    </source>
</evidence>
<dbReference type="GO" id="GO:0004056">
    <property type="term" value="F:argininosuccinate lyase activity"/>
    <property type="evidence" value="ECO:0007669"/>
    <property type="project" value="UniProtKB-UniRule"/>
</dbReference>
<dbReference type="CDD" id="cd01359">
    <property type="entry name" value="Argininosuccinate_lyase"/>
    <property type="match status" value="1"/>
</dbReference>
<gene>
    <name evidence="5 8" type="primary">argH</name>
    <name evidence="8" type="ORF">CRV06_11260</name>
</gene>
<reference evidence="8 9" key="1">
    <citation type="submission" date="2017-10" db="EMBL/GenBank/DDBJ databases">
        <title>Genomics of the genus Arcobacter.</title>
        <authorList>
            <person name="Perez-Cataluna A."/>
            <person name="Figueras M.J."/>
        </authorList>
    </citation>
    <scope>NUCLEOTIDE SEQUENCE [LARGE SCALE GENOMIC DNA]</scope>
    <source>
        <strain evidence="8 9">DSM 24636</strain>
    </source>
</reference>
<dbReference type="Pfam" id="PF00206">
    <property type="entry name" value="Lyase_1"/>
    <property type="match status" value="1"/>
</dbReference>
<comment type="caution">
    <text evidence="8">The sequence shown here is derived from an EMBL/GenBank/DDBJ whole genome shotgun (WGS) entry which is preliminary data.</text>
</comment>
<keyword evidence="4 5" id="KW-0055">Arginine biosynthesis</keyword>
<dbReference type="FunFam" id="1.10.275.10:FF:000002">
    <property type="entry name" value="Argininosuccinate lyase"/>
    <property type="match status" value="1"/>
</dbReference>
<dbReference type="InterPro" id="IPR008948">
    <property type="entry name" value="L-Aspartase-like"/>
</dbReference>
<dbReference type="GO" id="GO:0042450">
    <property type="term" value="P:L-arginine biosynthetic process via ornithine"/>
    <property type="evidence" value="ECO:0007669"/>
    <property type="project" value="UniProtKB-UniRule"/>
</dbReference>
<dbReference type="Pfam" id="PF14698">
    <property type="entry name" value="ASL_C2"/>
    <property type="match status" value="1"/>
</dbReference>
<dbReference type="AlphaFoldDB" id="A0A4Q0XWS1"/>
<feature type="domain" description="Fumarate lyase N-terminal" evidence="6">
    <location>
        <begin position="12"/>
        <end position="301"/>
    </location>
</feature>
<dbReference type="PANTHER" id="PTHR43814:SF1">
    <property type="entry name" value="ARGININOSUCCINATE LYASE"/>
    <property type="match status" value="1"/>
</dbReference>
<evidence type="ECO:0000259" key="7">
    <source>
        <dbReference type="Pfam" id="PF14698"/>
    </source>
</evidence>
<proteinExistence type="inferred from homology"/>
<evidence type="ECO:0000259" key="6">
    <source>
        <dbReference type="Pfam" id="PF00206"/>
    </source>
</evidence>
<dbReference type="PANTHER" id="PTHR43814">
    <property type="entry name" value="ARGININOSUCCINATE LYASE"/>
    <property type="match status" value="1"/>
</dbReference>
<accession>A0A4Q0XWS1</accession>
<dbReference type="EMBL" id="PDKO01000010">
    <property type="protein sequence ID" value="RXJ62006.1"/>
    <property type="molecule type" value="Genomic_DNA"/>
</dbReference>
<dbReference type="UniPathway" id="UPA00068">
    <property type="reaction ID" value="UER00114"/>
</dbReference>
<evidence type="ECO:0000256" key="4">
    <source>
        <dbReference type="ARBA" id="ARBA00022571"/>
    </source>
</evidence>
<evidence type="ECO:0000313" key="8">
    <source>
        <dbReference type="EMBL" id="RXJ62006.1"/>
    </source>
</evidence>
<dbReference type="STRING" id="877500.GCA_000935065_00818"/>
<keyword evidence="5" id="KW-0028">Amino-acid biosynthesis</keyword>
<evidence type="ECO:0000313" key="9">
    <source>
        <dbReference type="Proteomes" id="UP000290191"/>
    </source>
</evidence>
<dbReference type="NCBIfam" id="TIGR00838">
    <property type="entry name" value="argH"/>
    <property type="match status" value="1"/>
</dbReference>
<dbReference type="SUPFAM" id="SSF48557">
    <property type="entry name" value="L-aspartase-like"/>
    <property type="match status" value="1"/>
</dbReference>
<dbReference type="Gene3D" id="1.20.200.10">
    <property type="entry name" value="Fumarase/aspartase (Central domain)"/>
    <property type="match status" value="1"/>
</dbReference>
<name>A0A4Q0XWS1_9BACT</name>
<organism evidence="8 9">
    <name type="scientific">Halarcobacter anaerophilus</name>
    <dbReference type="NCBI Taxonomy" id="877500"/>
    <lineage>
        <taxon>Bacteria</taxon>
        <taxon>Pseudomonadati</taxon>
        <taxon>Campylobacterota</taxon>
        <taxon>Epsilonproteobacteria</taxon>
        <taxon>Campylobacterales</taxon>
        <taxon>Arcobacteraceae</taxon>
        <taxon>Halarcobacter</taxon>
    </lineage>
</organism>
<keyword evidence="9" id="KW-1185">Reference proteome</keyword>
<dbReference type="PRINTS" id="PR00149">
    <property type="entry name" value="FUMRATELYASE"/>
</dbReference>
<evidence type="ECO:0000256" key="5">
    <source>
        <dbReference type="HAMAP-Rule" id="MF_00006"/>
    </source>
</evidence>
<evidence type="ECO:0000256" key="3">
    <source>
        <dbReference type="ARBA" id="ARBA00012338"/>
    </source>
</evidence>
<comment type="similarity">
    <text evidence="5">Belongs to the lyase 1 family. Argininosuccinate lyase subfamily.</text>
</comment>
<dbReference type="Proteomes" id="UP000290191">
    <property type="component" value="Unassembled WGS sequence"/>
</dbReference>